<evidence type="ECO:0000313" key="2">
    <source>
        <dbReference type="Proteomes" id="UP000219338"/>
    </source>
</evidence>
<gene>
    <name evidence="1" type="ORF">ARMOST_15348</name>
</gene>
<keyword evidence="2" id="KW-1185">Reference proteome</keyword>
<accession>A0A284RT36</accession>
<evidence type="ECO:0000313" key="1">
    <source>
        <dbReference type="EMBL" id="SJL11934.1"/>
    </source>
</evidence>
<protein>
    <submittedName>
        <fullName evidence="1">Uncharacterized protein</fullName>
    </submittedName>
</protein>
<dbReference type="EMBL" id="FUEG01000015">
    <property type="protein sequence ID" value="SJL11934.1"/>
    <property type="molecule type" value="Genomic_DNA"/>
</dbReference>
<dbReference type="Proteomes" id="UP000219338">
    <property type="component" value="Unassembled WGS sequence"/>
</dbReference>
<sequence>MSPRPPPPSSYDVIASSYAQNATVHRPPLYSLPGYKRRAHSRYRPQPFFLPFPHHLCFLSLAVVASQMPANYQQLHVNLNKTLWPHRIGTFPVSSYYSSHSQFRQTMFRLPSSPVLSLPRPPPLPKEAVEDLLNENKNGLVRTAIVGCLKSSPGFRLGKRLYGSVLKGRIRCLVQKRSPPPSHAAIIIDDVTDG</sequence>
<organism evidence="1 2">
    <name type="scientific">Armillaria ostoyae</name>
    <name type="common">Armillaria root rot fungus</name>
    <dbReference type="NCBI Taxonomy" id="47428"/>
    <lineage>
        <taxon>Eukaryota</taxon>
        <taxon>Fungi</taxon>
        <taxon>Dikarya</taxon>
        <taxon>Basidiomycota</taxon>
        <taxon>Agaricomycotina</taxon>
        <taxon>Agaricomycetes</taxon>
        <taxon>Agaricomycetidae</taxon>
        <taxon>Agaricales</taxon>
        <taxon>Marasmiineae</taxon>
        <taxon>Physalacriaceae</taxon>
        <taxon>Armillaria</taxon>
    </lineage>
</organism>
<name>A0A284RT36_ARMOS</name>
<proteinExistence type="predicted"/>
<reference evidence="2" key="1">
    <citation type="journal article" date="2017" name="Nat. Ecol. Evol.">
        <title>Genome expansion and lineage-specific genetic innovations in the forest pathogenic fungi Armillaria.</title>
        <authorList>
            <person name="Sipos G."/>
            <person name="Prasanna A.N."/>
            <person name="Walter M.C."/>
            <person name="O'Connor E."/>
            <person name="Balint B."/>
            <person name="Krizsan K."/>
            <person name="Kiss B."/>
            <person name="Hess J."/>
            <person name="Varga T."/>
            <person name="Slot J."/>
            <person name="Riley R."/>
            <person name="Boka B."/>
            <person name="Rigling D."/>
            <person name="Barry K."/>
            <person name="Lee J."/>
            <person name="Mihaltcheva S."/>
            <person name="LaButti K."/>
            <person name="Lipzen A."/>
            <person name="Waldron R."/>
            <person name="Moloney N.M."/>
            <person name="Sperisen C."/>
            <person name="Kredics L."/>
            <person name="Vagvoelgyi C."/>
            <person name="Patrignani A."/>
            <person name="Fitzpatrick D."/>
            <person name="Nagy I."/>
            <person name="Doyle S."/>
            <person name="Anderson J.B."/>
            <person name="Grigoriev I.V."/>
            <person name="Gueldener U."/>
            <person name="Muensterkoetter M."/>
            <person name="Nagy L.G."/>
        </authorList>
    </citation>
    <scope>NUCLEOTIDE SEQUENCE [LARGE SCALE GENOMIC DNA]</scope>
    <source>
        <strain evidence="2">C18/9</strain>
    </source>
</reference>
<dbReference type="AlphaFoldDB" id="A0A284RT36"/>